<dbReference type="EMBL" id="LR796916">
    <property type="protein sequence ID" value="CAB4175057.1"/>
    <property type="molecule type" value="Genomic_DNA"/>
</dbReference>
<sequence>MKDSTKPELLYPTISAAGLKKGDDFAVVYRAEIAEAVKIAIQRMIIHNLNEIPVFIVKETDTVFQLDRDSMAQAVDGCIEYFKEVEMYETCGLLLHLKKQL</sequence>
<protein>
    <submittedName>
        <fullName evidence="1">Uncharacterized protein</fullName>
    </submittedName>
</protein>
<reference evidence="1" key="1">
    <citation type="submission" date="2020-05" db="EMBL/GenBank/DDBJ databases">
        <authorList>
            <person name="Chiriac C."/>
            <person name="Salcher M."/>
            <person name="Ghai R."/>
            <person name="Kavagutti S V."/>
        </authorList>
    </citation>
    <scope>NUCLEOTIDE SEQUENCE</scope>
</reference>
<proteinExistence type="predicted"/>
<gene>
    <name evidence="2" type="ORF">UFOVP1247_73</name>
    <name evidence="1" type="ORF">UFOVP970_113</name>
</gene>
<accession>A0A6J5PW99</accession>
<evidence type="ECO:0000313" key="2">
    <source>
        <dbReference type="EMBL" id="CAB4193422.1"/>
    </source>
</evidence>
<name>A0A6J5PW99_9CAUD</name>
<organism evidence="1">
    <name type="scientific">uncultured Caudovirales phage</name>
    <dbReference type="NCBI Taxonomy" id="2100421"/>
    <lineage>
        <taxon>Viruses</taxon>
        <taxon>Duplodnaviria</taxon>
        <taxon>Heunggongvirae</taxon>
        <taxon>Uroviricota</taxon>
        <taxon>Caudoviricetes</taxon>
        <taxon>Peduoviridae</taxon>
        <taxon>Maltschvirus</taxon>
        <taxon>Maltschvirus maltsch</taxon>
    </lineage>
</organism>
<evidence type="ECO:0000313" key="1">
    <source>
        <dbReference type="EMBL" id="CAB4175057.1"/>
    </source>
</evidence>
<dbReference type="EMBL" id="LR797195">
    <property type="protein sequence ID" value="CAB4193422.1"/>
    <property type="molecule type" value="Genomic_DNA"/>
</dbReference>